<accession>A0A9P7E8M5</accession>
<dbReference type="Proteomes" id="UP000807769">
    <property type="component" value="Unassembled WGS sequence"/>
</dbReference>
<dbReference type="OrthoDB" id="6077919at2759"/>
<keyword evidence="2" id="KW-1185">Reference proteome</keyword>
<organism evidence="1 2">
    <name type="scientific">Suillus subaureus</name>
    <dbReference type="NCBI Taxonomy" id="48587"/>
    <lineage>
        <taxon>Eukaryota</taxon>
        <taxon>Fungi</taxon>
        <taxon>Dikarya</taxon>
        <taxon>Basidiomycota</taxon>
        <taxon>Agaricomycotina</taxon>
        <taxon>Agaricomycetes</taxon>
        <taxon>Agaricomycetidae</taxon>
        <taxon>Boletales</taxon>
        <taxon>Suillineae</taxon>
        <taxon>Suillaceae</taxon>
        <taxon>Suillus</taxon>
    </lineage>
</organism>
<gene>
    <name evidence="1" type="ORF">BJ212DRAFT_383928</name>
</gene>
<evidence type="ECO:0000313" key="1">
    <source>
        <dbReference type="EMBL" id="KAG1813921.1"/>
    </source>
</evidence>
<reference evidence="1" key="1">
    <citation type="journal article" date="2020" name="New Phytol.">
        <title>Comparative genomics reveals dynamic genome evolution in host specialist ectomycorrhizal fungi.</title>
        <authorList>
            <person name="Lofgren L.A."/>
            <person name="Nguyen N.H."/>
            <person name="Vilgalys R."/>
            <person name="Ruytinx J."/>
            <person name="Liao H.L."/>
            <person name="Branco S."/>
            <person name="Kuo A."/>
            <person name="LaButti K."/>
            <person name="Lipzen A."/>
            <person name="Andreopoulos W."/>
            <person name="Pangilinan J."/>
            <person name="Riley R."/>
            <person name="Hundley H."/>
            <person name="Na H."/>
            <person name="Barry K."/>
            <person name="Grigoriev I.V."/>
            <person name="Stajich J.E."/>
            <person name="Kennedy P.G."/>
        </authorList>
    </citation>
    <scope>NUCLEOTIDE SEQUENCE</scope>
    <source>
        <strain evidence="1">MN1</strain>
    </source>
</reference>
<dbReference type="GeneID" id="64637079"/>
<sequence>MFAVTHVTRFFKNDFGLHEHNRQKLEHADLYCIAYRKLFQTTNGLRSKTPNLNRQ</sequence>
<comment type="caution">
    <text evidence="1">The sequence shown here is derived from an EMBL/GenBank/DDBJ whole genome shotgun (WGS) entry which is preliminary data.</text>
</comment>
<dbReference type="EMBL" id="JABBWG010000022">
    <property type="protein sequence ID" value="KAG1813921.1"/>
    <property type="molecule type" value="Genomic_DNA"/>
</dbReference>
<name>A0A9P7E8M5_9AGAM</name>
<dbReference type="RefSeq" id="XP_041191557.1">
    <property type="nucleotide sequence ID" value="XM_041343063.1"/>
</dbReference>
<evidence type="ECO:0000313" key="2">
    <source>
        <dbReference type="Proteomes" id="UP000807769"/>
    </source>
</evidence>
<protein>
    <submittedName>
        <fullName evidence="1">Uncharacterized protein</fullName>
    </submittedName>
</protein>
<proteinExistence type="predicted"/>
<dbReference type="AlphaFoldDB" id="A0A9P7E8M5"/>